<dbReference type="AlphaFoldDB" id="A0A543NGA7"/>
<comment type="caution">
    <text evidence="2">The sequence shown here is derived from an EMBL/GenBank/DDBJ whole genome shotgun (WGS) entry which is preliminary data.</text>
</comment>
<proteinExistence type="predicted"/>
<accession>A0A543NGA7</accession>
<dbReference type="Pfam" id="PF00702">
    <property type="entry name" value="Hydrolase"/>
    <property type="match status" value="1"/>
</dbReference>
<dbReference type="SFLD" id="SFLDS00003">
    <property type="entry name" value="Haloacid_Dehalogenase"/>
    <property type="match status" value="1"/>
</dbReference>
<gene>
    <name evidence="2" type="ORF">FHX37_0719</name>
</gene>
<evidence type="ECO:0000313" key="2">
    <source>
        <dbReference type="EMBL" id="TQN30831.1"/>
    </source>
</evidence>
<keyword evidence="3" id="KW-1185">Reference proteome</keyword>
<dbReference type="NCBIfam" id="TIGR01549">
    <property type="entry name" value="HAD-SF-IA-v1"/>
    <property type="match status" value="1"/>
</dbReference>
<dbReference type="InterPro" id="IPR006439">
    <property type="entry name" value="HAD-SF_hydro_IA"/>
</dbReference>
<reference evidence="2 3" key="1">
    <citation type="submission" date="2019-06" db="EMBL/GenBank/DDBJ databases">
        <title>Sequencing the genomes of 1000 actinobacteria strains.</title>
        <authorList>
            <person name="Klenk H.-P."/>
        </authorList>
    </citation>
    <scope>NUCLEOTIDE SEQUENCE [LARGE SCALE GENOMIC DNA]</scope>
    <source>
        <strain evidence="2 3">DSM 45015</strain>
    </source>
</reference>
<dbReference type="InterPro" id="IPR051540">
    <property type="entry name" value="S-2-haloacid_dehalogenase"/>
</dbReference>
<dbReference type="Gene3D" id="3.40.50.1000">
    <property type="entry name" value="HAD superfamily/HAD-like"/>
    <property type="match status" value="1"/>
</dbReference>
<dbReference type="PANTHER" id="PTHR43316">
    <property type="entry name" value="HYDROLASE, HALOACID DELAHOGENASE-RELATED"/>
    <property type="match status" value="1"/>
</dbReference>
<dbReference type="InterPro" id="IPR023214">
    <property type="entry name" value="HAD_sf"/>
</dbReference>
<organism evidence="2 3">
    <name type="scientific">Haloactinospora alba</name>
    <dbReference type="NCBI Taxonomy" id="405555"/>
    <lineage>
        <taxon>Bacteria</taxon>
        <taxon>Bacillati</taxon>
        <taxon>Actinomycetota</taxon>
        <taxon>Actinomycetes</taxon>
        <taxon>Streptosporangiales</taxon>
        <taxon>Nocardiopsidaceae</taxon>
        <taxon>Haloactinospora</taxon>
    </lineage>
</organism>
<dbReference type="SUPFAM" id="SSF56784">
    <property type="entry name" value="HAD-like"/>
    <property type="match status" value="1"/>
</dbReference>
<dbReference type="PANTHER" id="PTHR43316:SF3">
    <property type="entry name" value="HALOACID DEHALOGENASE, TYPE II (AFU_ORTHOLOGUE AFUA_2G07750)-RELATED"/>
    <property type="match status" value="1"/>
</dbReference>
<dbReference type="EMBL" id="VFQC01000001">
    <property type="protein sequence ID" value="TQN30831.1"/>
    <property type="molecule type" value="Genomic_DNA"/>
</dbReference>
<dbReference type="InterPro" id="IPR036412">
    <property type="entry name" value="HAD-like_sf"/>
</dbReference>
<dbReference type="GO" id="GO:0016787">
    <property type="term" value="F:hydrolase activity"/>
    <property type="evidence" value="ECO:0007669"/>
    <property type="project" value="UniProtKB-KW"/>
</dbReference>
<dbReference type="SFLD" id="SFLDG01129">
    <property type="entry name" value="C1.5:_HAD__Beta-PGM__Phosphata"/>
    <property type="match status" value="1"/>
</dbReference>
<dbReference type="Proteomes" id="UP000317422">
    <property type="component" value="Unassembled WGS sequence"/>
</dbReference>
<protein>
    <submittedName>
        <fullName evidence="2">HAD superfamily hydrolase (TIGR01549 family)</fullName>
    </submittedName>
</protein>
<keyword evidence="1 2" id="KW-0378">Hydrolase</keyword>
<sequence length="217" mass="23649">MIRSVVFDVGETLIDETRIFARWADRLGVPHLTLFGLIGAALERGDSLTSAFRQVKPDFDLAAESANWRRDEPGSMRENFDAGDLYPDVRPALAALRDMELRVVIAGNQPTQAGAALRGMGLPTDGIHVSEDWGVAKPDPAFFARVQEETGTRPDEILYVGDRVDNDVLPAKEAGMAAALLRRGMLGYRHATHPGADRADVVLDDLSQLVPWCAGRG</sequence>
<name>A0A543NGA7_9ACTN</name>
<evidence type="ECO:0000313" key="3">
    <source>
        <dbReference type="Proteomes" id="UP000317422"/>
    </source>
</evidence>
<evidence type="ECO:0000256" key="1">
    <source>
        <dbReference type="ARBA" id="ARBA00022801"/>
    </source>
</evidence>